<reference evidence="2" key="1">
    <citation type="journal article" date="2023" name="Mol. Phylogenet. Evol.">
        <title>Genome-scale phylogeny and comparative genomics of the fungal order Sordariales.</title>
        <authorList>
            <person name="Hensen N."/>
            <person name="Bonometti L."/>
            <person name="Westerberg I."/>
            <person name="Brannstrom I.O."/>
            <person name="Guillou S."/>
            <person name="Cros-Aarteil S."/>
            <person name="Calhoun S."/>
            <person name="Haridas S."/>
            <person name="Kuo A."/>
            <person name="Mondo S."/>
            <person name="Pangilinan J."/>
            <person name="Riley R."/>
            <person name="LaButti K."/>
            <person name="Andreopoulos B."/>
            <person name="Lipzen A."/>
            <person name="Chen C."/>
            <person name="Yan M."/>
            <person name="Daum C."/>
            <person name="Ng V."/>
            <person name="Clum A."/>
            <person name="Steindorff A."/>
            <person name="Ohm R.A."/>
            <person name="Martin F."/>
            <person name="Silar P."/>
            <person name="Natvig D.O."/>
            <person name="Lalanne C."/>
            <person name="Gautier V."/>
            <person name="Ament-Velasquez S.L."/>
            <person name="Kruys A."/>
            <person name="Hutchinson M.I."/>
            <person name="Powell A.J."/>
            <person name="Barry K."/>
            <person name="Miller A.N."/>
            <person name="Grigoriev I.V."/>
            <person name="Debuchy R."/>
            <person name="Gladieux P."/>
            <person name="Hiltunen Thoren M."/>
            <person name="Johannesson H."/>
        </authorList>
    </citation>
    <scope>NUCLEOTIDE SEQUENCE</scope>
    <source>
        <strain evidence="2">CBS 118394</strain>
    </source>
</reference>
<dbReference type="Proteomes" id="UP001283341">
    <property type="component" value="Unassembled WGS sequence"/>
</dbReference>
<protein>
    <submittedName>
        <fullName evidence="2">Uncharacterized protein</fullName>
    </submittedName>
</protein>
<feature type="transmembrane region" description="Helical" evidence="1">
    <location>
        <begin position="270"/>
        <end position="290"/>
    </location>
</feature>
<dbReference type="EMBL" id="JAUEDM010000008">
    <property type="protein sequence ID" value="KAK3313141.1"/>
    <property type="molecule type" value="Genomic_DNA"/>
</dbReference>
<dbReference type="PANTHER" id="PTHR37848:SF1">
    <property type="entry name" value="SUN DOMAIN-CONTAINING PROTEIN"/>
    <property type="match status" value="1"/>
</dbReference>
<gene>
    <name evidence="2" type="ORF">B0H66DRAFT_569657</name>
</gene>
<comment type="caution">
    <text evidence="2">The sequence shown here is derived from an EMBL/GenBank/DDBJ whole genome shotgun (WGS) entry which is preliminary data.</text>
</comment>
<sequence>MGKPSPPEANHAESLHTQHLSDRFLDEDALDLQVDDLLPLYDDGNSRTPLLPNTPSSVPFEDLIRPFKTDVKTGNVFYLDRRLDEDPQLLEKYMLWWAQMPPRVFVQIQGSHTEWKDRNGDSAKDTTETIIDFDVSVELTPYHSDSVNRVSRVTIRTVENSEKARRGTRLRRRAHGANETLQSIEEAWLANKPTLAEWCHRYCASHAGLKCMTLQRRIIGLDENYVQQKLKAMLHATRYCGEVTVSFPVMKERVDVYNDCKTNMWRLNGWIAFLCFITLMFPFCWLYLFFRTKRFEVVFADWPFSFQQQDGSRRYVGISEDQWCNIWGPSICRAALERRKQVTLDQRDIILASQMPDPVYGNNNGCIIL</sequence>
<evidence type="ECO:0000256" key="1">
    <source>
        <dbReference type="SAM" id="Phobius"/>
    </source>
</evidence>
<reference evidence="2" key="2">
    <citation type="submission" date="2023-06" db="EMBL/GenBank/DDBJ databases">
        <authorList>
            <consortium name="Lawrence Berkeley National Laboratory"/>
            <person name="Haridas S."/>
            <person name="Hensen N."/>
            <person name="Bonometti L."/>
            <person name="Westerberg I."/>
            <person name="Brannstrom I.O."/>
            <person name="Guillou S."/>
            <person name="Cros-Aarteil S."/>
            <person name="Calhoun S."/>
            <person name="Kuo A."/>
            <person name="Mondo S."/>
            <person name="Pangilinan J."/>
            <person name="Riley R."/>
            <person name="Labutti K."/>
            <person name="Andreopoulos B."/>
            <person name="Lipzen A."/>
            <person name="Chen C."/>
            <person name="Yanf M."/>
            <person name="Daum C."/>
            <person name="Ng V."/>
            <person name="Clum A."/>
            <person name="Steindorff A."/>
            <person name="Ohm R."/>
            <person name="Martin F."/>
            <person name="Silar P."/>
            <person name="Natvig D."/>
            <person name="Lalanne C."/>
            <person name="Gautier V."/>
            <person name="Ament-Velasquez S.L."/>
            <person name="Kruys A."/>
            <person name="Hutchinson M.I."/>
            <person name="Powell A.J."/>
            <person name="Barry K."/>
            <person name="Miller A.N."/>
            <person name="Grigoriev I.V."/>
            <person name="Debuchy R."/>
            <person name="Gladieux P."/>
            <person name="Thoren M.H."/>
            <person name="Johannesson H."/>
        </authorList>
    </citation>
    <scope>NUCLEOTIDE SEQUENCE</scope>
    <source>
        <strain evidence="2">CBS 118394</strain>
    </source>
</reference>
<proteinExistence type="predicted"/>
<evidence type="ECO:0000313" key="3">
    <source>
        <dbReference type="Proteomes" id="UP001283341"/>
    </source>
</evidence>
<accession>A0AAE0LZ03</accession>
<name>A0AAE0LZ03_9PEZI</name>
<evidence type="ECO:0000313" key="2">
    <source>
        <dbReference type="EMBL" id="KAK3313141.1"/>
    </source>
</evidence>
<keyword evidence="3" id="KW-1185">Reference proteome</keyword>
<organism evidence="2 3">
    <name type="scientific">Apodospora peruviana</name>
    <dbReference type="NCBI Taxonomy" id="516989"/>
    <lineage>
        <taxon>Eukaryota</taxon>
        <taxon>Fungi</taxon>
        <taxon>Dikarya</taxon>
        <taxon>Ascomycota</taxon>
        <taxon>Pezizomycotina</taxon>
        <taxon>Sordariomycetes</taxon>
        <taxon>Sordariomycetidae</taxon>
        <taxon>Sordariales</taxon>
        <taxon>Lasiosphaeriaceae</taxon>
        <taxon>Apodospora</taxon>
    </lineage>
</organism>
<dbReference type="PANTHER" id="PTHR37848">
    <property type="entry name" value="EXPRESSED PROTEIN"/>
    <property type="match status" value="1"/>
</dbReference>
<keyword evidence="1" id="KW-1133">Transmembrane helix</keyword>
<keyword evidence="1" id="KW-0812">Transmembrane</keyword>
<dbReference type="AlphaFoldDB" id="A0AAE0LZ03"/>
<keyword evidence="1" id="KW-0472">Membrane</keyword>